<dbReference type="Gene3D" id="3.10.450.30">
    <property type="entry name" value="Microbial ribonucleases"/>
    <property type="match status" value="1"/>
</dbReference>
<keyword evidence="1" id="KW-0540">Nuclease</keyword>
<dbReference type="SUPFAM" id="SSF53933">
    <property type="entry name" value="Microbial ribonucleases"/>
    <property type="match status" value="1"/>
</dbReference>
<reference evidence="3 4" key="1">
    <citation type="submission" date="2020-12" db="EMBL/GenBank/DDBJ databases">
        <title>FDA dAtabase for Regulatory Grade micrObial Sequences (FDA-ARGOS): Supporting development and validation of Infectious Disease Dx tests.</title>
        <authorList>
            <person name="Sproer C."/>
            <person name="Gronow S."/>
            <person name="Severitt S."/>
            <person name="Schroder I."/>
            <person name="Tallon L."/>
            <person name="Sadzewicz L."/>
            <person name="Zhao X."/>
            <person name="Boylan J."/>
            <person name="Ott S."/>
            <person name="Bowen H."/>
            <person name="Vavikolanu K."/>
            <person name="Mehta A."/>
            <person name="Aluvathingal J."/>
            <person name="Nadendla S."/>
            <person name="Lowell S."/>
            <person name="Myers T."/>
            <person name="Yan Y."/>
            <person name="Sichtig H."/>
        </authorList>
    </citation>
    <scope>NUCLEOTIDE SEQUENCE [LARGE SCALE GENOMIC DNA]</scope>
    <source>
        <strain evidence="3 4">FDAARGOS_886</strain>
    </source>
</reference>
<dbReference type="InterPro" id="IPR000026">
    <property type="entry name" value="N1-like"/>
</dbReference>
<sequence length="76" mass="8742">MKNNKGNPPDGFKGGKVYKNEPLNGEELLPDGITYKEYDVHPYQKGVPRGTERIVIGEDGSIWYTQDHYQTFIRIK</sequence>
<dbReference type="GO" id="GO:0004521">
    <property type="term" value="F:RNA endonuclease activity"/>
    <property type="evidence" value="ECO:0007669"/>
    <property type="project" value="InterPro"/>
</dbReference>
<accession>A0A7T2ZPU6</accession>
<organism evidence="3 4">
    <name type="scientific">Streptococcus oralis</name>
    <dbReference type="NCBI Taxonomy" id="1303"/>
    <lineage>
        <taxon>Bacteria</taxon>
        <taxon>Bacillati</taxon>
        <taxon>Bacillota</taxon>
        <taxon>Bacilli</taxon>
        <taxon>Lactobacillales</taxon>
        <taxon>Streptococcaceae</taxon>
        <taxon>Streptococcus</taxon>
    </lineage>
</organism>
<dbReference type="GO" id="GO:0016787">
    <property type="term" value="F:hydrolase activity"/>
    <property type="evidence" value="ECO:0007669"/>
    <property type="project" value="UniProtKB-KW"/>
</dbReference>
<keyword evidence="2" id="KW-0378">Hydrolase</keyword>
<dbReference type="Proteomes" id="UP000594986">
    <property type="component" value="Chromosome"/>
</dbReference>
<protein>
    <submittedName>
        <fullName evidence="3">Uncharacterized protein</fullName>
    </submittedName>
</protein>
<dbReference type="AlphaFoldDB" id="A0A7T2ZPU6"/>
<proteinExistence type="predicted"/>
<evidence type="ECO:0000313" key="3">
    <source>
        <dbReference type="EMBL" id="QPS98248.1"/>
    </source>
</evidence>
<dbReference type="Pfam" id="PF00545">
    <property type="entry name" value="Ribonuclease"/>
    <property type="match status" value="1"/>
</dbReference>
<dbReference type="EMBL" id="CP065706">
    <property type="protein sequence ID" value="QPS98248.1"/>
    <property type="molecule type" value="Genomic_DNA"/>
</dbReference>
<name>A0A7T2ZPU6_STROR</name>
<dbReference type="GO" id="GO:0003723">
    <property type="term" value="F:RNA binding"/>
    <property type="evidence" value="ECO:0007669"/>
    <property type="project" value="InterPro"/>
</dbReference>
<evidence type="ECO:0000256" key="2">
    <source>
        <dbReference type="ARBA" id="ARBA00022801"/>
    </source>
</evidence>
<dbReference type="InterPro" id="IPR016191">
    <property type="entry name" value="Ribonuclease/ribotoxin"/>
</dbReference>
<dbReference type="RefSeq" id="WP_080639506.1">
    <property type="nucleotide sequence ID" value="NZ_CP065706.1"/>
</dbReference>
<evidence type="ECO:0000313" key="4">
    <source>
        <dbReference type="Proteomes" id="UP000594986"/>
    </source>
</evidence>
<gene>
    <name evidence="3" type="ORF">I6G43_08535</name>
</gene>
<evidence type="ECO:0000256" key="1">
    <source>
        <dbReference type="ARBA" id="ARBA00022722"/>
    </source>
</evidence>